<dbReference type="InterPro" id="IPR032675">
    <property type="entry name" value="LRR_dom_sf"/>
</dbReference>
<dbReference type="Proteomes" id="UP000027265">
    <property type="component" value="Unassembled WGS sequence"/>
</dbReference>
<evidence type="ECO:0000313" key="1">
    <source>
        <dbReference type="EMBL" id="KDQ49861.1"/>
    </source>
</evidence>
<dbReference type="HOGENOM" id="CLU_622651_0_0_1"/>
<dbReference type="SUPFAM" id="SSF52047">
    <property type="entry name" value="RNI-like"/>
    <property type="match status" value="1"/>
</dbReference>
<dbReference type="InParanoid" id="A0A067PHC5"/>
<evidence type="ECO:0000313" key="2">
    <source>
        <dbReference type="Proteomes" id="UP000027265"/>
    </source>
</evidence>
<gene>
    <name evidence="1" type="ORF">JAAARDRAFT_200447</name>
</gene>
<accession>A0A067PHC5</accession>
<dbReference type="AlphaFoldDB" id="A0A067PHC5"/>
<sequence length="440" mass="49502">MRAEHTFFPSPRHMDIIDSQHNLSVISGGGTTDRSLHYCGVTACEPVMGIGIPEITDTIFNLVPSLLVLDGGALYGDIPWLWVDVVAEYKVMRLVCRSWADYIRRYTFRHAVLGKEPLYYKGVPFNHPGPPFAIGGMIWTQLIVHVCLDLEKSTRETRDEQCSWLRDMVELRTLTVFGTRRRVERALRNIPFERLHKLHTVNLATSENEVDYGNLPNTTGLKSLRLCLMSYENKSHAILSYSNSFAQLPLERVKSLSLPEDNGFNSQLSMAGMLGPHAARRLTSLVLSAIHDWSTFAGFLAEVPELVSLSVLFKCTDVCGVTPPGLAPRLTRLLNIQDMCCSQSPDMAHLLHLLPANLKSLGYAVVGVGVEIENILKAVLKRCPHLSELELDFNPARASRHYKRRWYIRLSEVLRKETHRIKSLMIAGVPAHRNTLEGVV</sequence>
<organism evidence="1 2">
    <name type="scientific">Jaapia argillacea MUCL 33604</name>
    <dbReference type="NCBI Taxonomy" id="933084"/>
    <lineage>
        <taxon>Eukaryota</taxon>
        <taxon>Fungi</taxon>
        <taxon>Dikarya</taxon>
        <taxon>Basidiomycota</taxon>
        <taxon>Agaricomycotina</taxon>
        <taxon>Agaricomycetes</taxon>
        <taxon>Agaricomycetidae</taxon>
        <taxon>Jaapiales</taxon>
        <taxon>Jaapiaceae</taxon>
        <taxon>Jaapia</taxon>
    </lineage>
</organism>
<proteinExistence type="predicted"/>
<name>A0A067PHC5_9AGAM</name>
<protein>
    <recommendedName>
        <fullName evidence="3">F-box domain-containing protein</fullName>
    </recommendedName>
</protein>
<dbReference type="EMBL" id="KL197771">
    <property type="protein sequence ID" value="KDQ49861.1"/>
    <property type="molecule type" value="Genomic_DNA"/>
</dbReference>
<keyword evidence="2" id="KW-1185">Reference proteome</keyword>
<reference evidence="2" key="1">
    <citation type="journal article" date="2014" name="Proc. Natl. Acad. Sci. U.S.A.">
        <title>Extensive sampling of basidiomycete genomes demonstrates inadequacy of the white-rot/brown-rot paradigm for wood decay fungi.</title>
        <authorList>
            <person name="Riley R."/>
            <person name="Salamov A.A."/>
            <person name="Brown D.W."/>
            <person name="Nagy L.G."/>
            <person name="Floudas D."/>
            <person name="Held B.W."/>
            <person name="Levasseur A."/>
            <person name="Lombard V."/>
            <person name="Morin E."/>
            <person name="Otillar R."/>
            <person name="Lindquist E.A."/>
            <person name="Sun H."/>
            <person name="LaButti K.M."/>
            <person name="Schmutz J."/>
            <person name="Jabbour D."/>
            <person name="Luo H."/>
            <person name="Baker S.E."/>
            <person name="Pisabarro A.G."/>
            <person name="Walton J.D."/>
            <person name="Blanchette R.A."/>
            <person name="Henrissat B."/>
            <person name="Martin F."/>
            <person name="Cullen D."/>
            <person name="Hibbett D.S."/>
            <person name="Grigoriev I.V."/>
        </authorList>
    </citation>
    <scope>NUCLEOTIDE SEQUENCE [LARGE SCALE GENOMIC DNA]</scope>
    <source>
        <strain evidence="2">MUCL 33604</strain>
    </source>
</reference>
<dbReference type="Gene3D" id="3.80.10.10">
    <property type="entry name" value="Ribonuclease Inhibitor"/>
    <property type="match status" value="1"/>
</dbReference>
<evidence type="ECO:0008006" key="3">
    <source>
        <dbReference type="Google" id="ProtNLM"/>
    </source>
</evidence>